<keyword evidence="2" id="KW-1185">Reference proteome</keyword>
<protein>
    <submittedName>
        <fullName evidence="1">Uncharacterized protein</fullName>
    </submittedName>
</protein>
<dbReference type="Gramene" id="OB03G22190.1">
    <property type="protein sequence ID" value="OB03G22190.1"/>
    <property type="gene ID" value="OB03G22190"/>
</dbReference>
<dbReference type="EnsemblPlants" id="OB03G22190.1">
    <property type="protein sequence ID" value="OB03G22190.1"/>
    <property type="gene ID" value="OB03G22190"/>
</dbReference>
<reference evidence="1" key="1">
    <citation type="journal article" date="2013" name="Nat. Commun.">
        <title>Whole-genome sequencing of Oryza brachyantha reveals mechanisms underlying Oryza genome evolution.</title>
        <authorList>
            <person name="Chen J."/>
            <person name="Huang Q."/>
            <person name="Gao D."/>
            <person name="Wang J."/>
            <person name="Lang Y."/>
            <person name="Liu T."/>
            <person name="Li B."/>
            <person name="Bai Z."/>
            <person name="Luis Goicoechea J."/>
            <person name="Liang C."/>
            <person name="Chen C."/>
            <person name="Zhang W."/>
            <person name="Sun S."/>
            <person name="Liao Y."/>
            <person name="Zhang X."/>
            <person name="Yang L."/>
            <person name="Song C."/>
            <person name="Wang M."/>
            <person name="Shi J."/>
            <person name="Liu G."/>
            <person name="Liu J."/>
            <person name="Zhou H."/>
            <person name="Zhou W."/>
            <person name="Yu Q."/>
            <person name="An N."/>
            <person name="Chen Y."/>
            <person name="Cai Q."/>
            <person name="Wang B."/>
            <person name="Liu B."/>
            <person name="Min J."/>
            <person name="Huang Y."/>
            <person name="Wu H."/>
            <person name="Li Z."/>
            <person name="Zhang Y."/>
            <person name="Yin Y."/>
            <person name="Song W."/>
            <person name="Jiang J."/>
            <person name="Jackson S.A."/>
            <person name="Wing R.A."/>
            <person name="Wang J."/>
            <person name="Chen M."/>
        </authorList>
    </citation>
    <scope>NUCLEOTIDE SEQUENCE [LARGE SCALE GENOMIC DNA]</scope>
    <source>
        <strain evidence="1">cv. IRGC 101232</strain>
    </source>
</reference>
<evidence type="ECO:0000313" key="2">
    <source>
        <dbReference type="Proteomes" id="UP000006038"/>
    </source>
</evidence>
<organism evidence="1">
    <name type="scientific">Oryza brachyantha</name>
    <name type="common">malo sina</name>
    <dbReference type="NCBI Taxonomy" id="4533"/>
    <lineage>
        <taxon>Eukaryota</taxon>
        <taxon>Viridiplantae</taxon>
        <taxon>Streptophyta</taxon>
        <taxon>Embryophyta</taxon>
        <taxon>Tracheophyta</taxon>
        <taxon>Spermatophyta</taxon>
        <taxon>Magnoliopsida</taxon>
        <taxon>Liliopsida</taxon>
        <taxon>Poales</taxon>
        <taxon>Poaceae</taxon>
        <taxon>BOP clade</taxon>
        <taxon>Oryzoideae</taxon>
        <taxon>Oryzeae</taxon>
        <taxon>Oryzinae</taxon>
        <taxon>Oryza</taxon>
    </lineage>
</organism>
<dbReference type="AlphaFoldDB" id="J3LME3"/>
<sequence length="123" mass="13890">METVAYVFLVKATVAYAFLVKGAEAYVFLEMETGVCLEITYDEKICGVQGMVILVHDLETDDDGEMVTSDAQKAEISSEYDAYDEVTVIDILVLTVIFWNMGTFAWRLKGYFLENAFVEKKNV</sequence>
<dbReference type="Proteomes" id="UP000006038">
    <property type="component" value="Chromosome 3"/>
</dbReference>
<name>J3LME3_ORYBR</name>
<accession>J3LME3</accession>
<evidence type="ECO:0000313" key="1">
    <source>
        <dbReference type="EnsemblPlants" id="OB03G22190.1"/>
    </source>
</evidence>
<proteinExistence type="predicted"/>
<dbReference type="HOGENOM" id="CLU_1809388_0_0_1"/>
<reference evidence="1" key="2">
    <citation type="submission" date="2013-04" db="UniProtKB">
        <authorList>
            <consortium name="EnsemblPlants"/>
        </authorList>
    </citation>
    <scope>IDENTIFICATION</scope>
</reference>